<keyword evidence="9" id="KW-0961">Cell wall biogenesis/degradation</keyword>
<dbReference type="InterPro" id="IPR001460">
    <property type="entry name" value="PCN-bd_Tpept"/>
</dbReference>
<evidence type="ECO:0000256" key="6">
    <source>
        <dbReference type="ARBA" id="ARBA00022984"/>
    </source>
</evidence>
<dbReference type="SUPFAM" id="SSF56519">
    <property type="entry name" value="Penicillin binding protein dimerisation domain"/>
    <property type="match status" value="1"/>
</dbReference>
<feature type="domain" description="Penicillin-binding protein transpeptidase" evidence="11">
    <location>
        <begin position="235"/>
        <end position="547"/>
    </location>
</feature>
<keyword evidence="6" id="KW-0573">Peptidoglycan synthesis</keyword>
<evidence type="ECO:0000256" key="3">
    <source>
        <dbReference type="ARBA" id="ARBA00022475"/>
    </source>
</evidence>
<dbReference type="GO" id="GO:0071972">
    <property type="term" value="F:peptidoglycan L,D-transpeptidase activity"/>
    <property type="evidence" value="ECO:0007669"/>
    <property type="project" value="TreeGrafter"/>
</dbReference>
<dbReference type="InterPro" id="IPR012338">
    <property type="entry name" value="Beta-lactam/transpept-like"/>
</dbReference>
<evidence type="ECO:0000313" key="13">
    <source>
        <dbReference type="EMBL" id="OGG66439.1"/>
    </source>
</evidence>
<evidence type="ECO:0000256" key="5">
    <source>
        <dbReference type="ARBA" id="ARBA00022960"/>
    </source>
</evidence>
<reference evidence="13 14" key="1">
    <citation type="journal article" date="2016" name="Nat. Commun.">
        <title>Thousands of microbial genomes shed light on interconnected biogeochemical processes in an aquifer system.</title>
        <authorList>
            <person name="Anantharaman K."/>
            <person name="Brown C.T."/>
            <person name="Hug L.A."/>
            <person name="Sharon I."/>
            <person name="Castelle C.J."/>
            <person name="Probst A.J."/>
            <person name="Thomas B.C."/>
            <person name="Singh A."/>
            <person name="Wilkins M.J."/>
            <person name="Karaoz U."/>
            <person name="Brodie E.L."/>
            <person name="Williams K.H."/>
            <person name="Hubbard S.S."/>
            <person name="Banfield J.F."/>
        </authorList>
    </citation>
    <scope>NUCLEOTIDE SEQUENCE [LARGE SCALE GENOMIC DNA]</scope>
</reference>
<dbReference type="EMBL" id="MFLK01000007">
    <property type="protein sequence ID" value="OGG66439.1"/>
    <property type="molecule type" value="Genomic_DNA"/>
</dbReference>
<evidence type="ECO:0000256" key="1">
    <source>
        <dbReference type="ARBA" id="ARBA00004167"/>
    </source>
</evidence>
<keyword evidence="5" id="KW-0133">Cell shape</keyword>
<evidence type="ECO:0000259" key="11">
    <source>
        <dbReference type="Pfam" id="PF00905"/>
    </source>
</evidence>
<comment type="caution">
    <text evidence="13">The sequence shown here is derived from an EMBL/GenBank/DDBJ whole genome shotgun (WGS) entry which is preliminary data.</text>
</comment>
<evidence type="ECO:0000259" key="12">
    <source>
        <dbReference type="Pfam" id="PF03717"/>
    </source>
</evidence>
<feature type="transmembrane region" description="Helical" evidence="10">
    <location>
        <begin position="45"/>
        <end position="65"/>
    </location>
</feature>
<dbReference type="PANTHER" id="PTHR30627:SF2">
    <property type="entry name" value="PEPTIDOGLYCAN D,D-TRANSPEPTIDASE MRDA"/>
    <property type="match status" value="1"/>
</dbReference>
<dbReference type="InterPro" id="IPR036138">
    <property type="entry name" value="PBP_dimer_sf"/>
</dbReference>
<dbReference type="Gene3D" id="3.40.710.10">
    <property type="entry name" value="DD-peptidase/beta-lactamase superfamily"/>
    <property type="match status" value="1"/>
</dbReference>
<dbReference type="PANTHER" id="PTHR30627">
    <property type="entry name" value="PEPTIDOGLYCAN D,D-TRANSPEPTIDASE"/>
    <property type="match status" value="1"/>
</dbReference>
<keyword evidence="3" id="KW-1003">Cell membrane</keyword>
<keyword evidence="8 10" id="KW-0472">Membrane</keyword>
<dbReference type="GO" id="GO:0009252">
    <property type="term" value="P:peptidoglycan biosynthetic process"/>
    <property type="evidence" value="ECO:0007669"/>
    <property type="project" value="UniProtKB-KW"/>
</dbReference>
<gene>
    <name evidence="13" type="ORF">A3D71_02620</name>
</gene>
<proteinExistence type="predicted"/>
<evidence type="ECO:0000256" key="2">
    <source>
        <dbReference type="ARBA" id="ARBA00004236"/>
    </source>
</evidence>
<dbReference type="Pfam" id="PF00905">
    <property type="entry name" value="Transpeptidase"/>
    <property type="match status" value="1"/>
</dbReference>
<evidence type="ECO:0000256" key="9">
    <source>
        <dbReference type="ARBA" id="ARBA00023316"/>
    </source>
</evidence>
<comment type="subcellular location">
    <subcellularLocation>
        <location evidence="2">Cell membrane</location>
    </subcellularLocation>
    <subcellularLocation>
        <location evidence="1">Membrane</location>
        <topology evidence="1">Single-pass membrane protein</topology>
    </subcellularLocation>
</comment>
<dbReference type="Gene3D" id="3.90.1310.10">
    <property type="entry name" value="Penicillin-binding protein 2a (Domain 2)"/>
    <property type="match status" value="1"/>
</dbReference>
<dbReference type="GO" id="GO:0005886">
    <property type="term" value="C:plasma membrane"/>
    <property type="evidence" value="ECO:0007669"/>
    <property type="project" value="UniProtKB-SubCell"/>
</dbReference>
<keyword evidence="4 10" id="KW-0812">Transmembrane</keyword>
<dbReference type="Pfam" id="PF03717">
    <property type="entry name" value="PBP_dimer"/>
    <property type="match status" value="1"/>
</dbReference>
<keyword evidence="7 10" id="KW-1133">Transmembrane helix</keyword>
<evidence type="ECO:0000256" key="10">
    <source>
        <dbReference type="SAM" id="Phobius"/>
    </source>
</evidence>
<sequence>MAFFRRNKAHNEIAPDEIFLDSSNLPGHDALQFEGRVVAALSNRAVLAVGLVFVLVALAFTVRAFSLEVVDGSTYADISRNNTLDRTVVFATRGLILDRNDVELAWNEIPGEGIASPAFGGASTSPYALRKYTAQPGFSHILGFIQYPKADSKGNWWREEFVGKSGAELAFNDTLRGINGSSMVETDARMRVQRENIIDPPRHGIDLKLSIDADVQGALYRILAAKAKAQKYQGGAAVIMDVRTGELLALTSFPEYDNRAFNEGNGPVVRATLSDPLTPMLDRATGGQYAPGSIMKLIFAAAALNEKLISPEKKILSKGALVLPNPYDPEHPSIFKDWTTHGWINMREAIAVSSDEYFYTVGGGYGDQKGLGISKLDEYARKFGIGSTTGLILPGEAAGVIPTPAWKVKVFPGDPTWRTGDTYHTSIGQYGFQITPVQAVRFVAAIANGGNLLTPSLTASSTPESTPVGVPDEYLQIVREGMRLAVTSTRKDATLNLYQIPGIELAGKSGTAQLGVRNEWVNSWNVGFWPVENPRYAFAVVFEKAPSADSVGAGHGVRAFFEWLVAAHPEYLK</sequence>
<protein>
    <recommendedName>
        <fullName evidence="15">Penicillin-binding protein transpeptidase domain-containing protein</fullName>
    </recommendedName>
</protein>
<evidence type="ECO:0000256" key="8">
    <source>
        <dbReference type="ARBA" id="ARBA00023136"/>
    </source>
</evidence>
<dbReference type="InterPro" id="IPR005311">
    <property type="entry name" value="PBP_dimer"/>
</dbReference>
<accession>A0A1F6DYD3</accession>
<feature type="domain" description="Penicillin-binding protein dimerisation" evidence="12">
    <location>
        <begin position="118"/>
        <end position="195"/>
    </location>
</feature>
<dbReference type="AlphaFoldDB" id="A0A1F6DYD3"/>
<dbReference type="GO" id="GO:0008658">
    <property type="term" value="F:penicillin binding"/>
    <property type="evidence" value="ECO:0007669"/>
    <property type="project" value="InterPro"/>
</dbReference>
<evidence type="ECO:0000256" key="7">
    <source>
        <dbReference type="ARBA" id="ARBA00022989"/>
    </source>
</evidence>
<evidence type="ECO:0000313" key="14">
    <source>
        <dbReference type="Proteomes" id="UP000177652"/>
    </source>
</evidence>
<evidence type="ECO:0008006" key="15">
    <source>
        <dbReference type="Google" id="ProtNLM"/>
    </source>
</evidence>
<name>A0A1F6DYD3_9BACT</name>
<dbReference type="InterPro" id="IPR050515">
    <property type="entry name" value="Beta-lactam/transpept"/>
</dbReference>
<organism evidence="13 14">
    <name type="scientific">Candidatus Kaiserbacteria bacterium RIFCSPHIGHO2_02_FULL_55_20</name>
    <dbReference type="NCBI Taxonomy" id="1798497"/>
    <lineage>
        <taxon>Bacteria</taxon>
        <taxon>Candidatus Kaiseribacteriota</taxon>
    </lineage>
</organism>
<dbReference type="STRING" id="1798497.A3D71_02620"/>
<dbReference type="GO" id="GO:0008360">
    <property type="term" value="P:regulation of cell shape"/>
    <property type="evidence" value="ECO:0007669"/>
    <property type="project" value="UniProtKB-KW"/>
</dbReference>
<evidence type="ECO:0000256" key="4">
    <source>
        <dbReference type="ARBA" id="ARBA00022692"/>
    </source>
</evidence>
<dbReference type="GO" id="GO:0071555">
    <property type="term" value="P:cell wall organization"/>
    <property type="evidence" value="ECO:0007669"/>
    <property type="project" value="UniProtKB-KW"/>
</dbReference>
<dbReference type="Proteomes" id="UP000177652">
    <property type="component" value="Unassembled WGS sequence"/>
</dbReference>
<dbReference type="SUPFAM" id="SSF56601">
    <property type="entry name" value="beta-lactamase/transpeptidase-like"/>
    <property type="match status" value="1"/>
</dbReference>